<sequence>MYYEQNPSTIALDHRQQRDNFISSNIRSKIFPYAKRLRIDNDNISLSEISRETGENNANTSHTNDLYCLVLRFALCDSIRRNSWFETSKTSLSQKNCAITDPNSLQEETWGSSLEWHQHSEVIPSPPDYFIPPPPPYPFPDYPFS</sequence>
<comment type="caution">
    <text evidence="2">The sequence shown here is derived from an EMBL/GenBank/DDBJ whole genome shotgun (WGS) entry which is preliminary data.</text>
</comment>
<evidence type="ECO:0000313" key="2">
    <source>
        <dbReference type="EMBL" id="GFT65289.1"/>
    </source>
</evidence>
<evidence type="ECO:0000256" key="1">
    <source>
        <dbReference type="SAM" id="MobiDB-lite"/>
    </source>
</evidence>
<name>A0A8X6TZW2_NEPPI</name>
<dbReference type="AlphaFoldDB" id="A0A8X6TZW2"/>
<dbReference type="EMBL" id="BMAW01115207">
    <property type="protein sequence ID" value="GFT65289.1"/>
    <property type="molecule type" value="Genomic_DNA"/>
</dbReference>
<dbReference type="Proteomes" id="UP000887013">
    <property type="component" value="Unassembled WGS sequence"/>
</dbReference>
<organism evidence="2 3">
    <name type="scientific">Nephila pilipes</name>
    <name type="common">Giant wood spider</name>
    <name type="synonym">Nephila maculata</name>
    <dbReference type="NCBI Taxonomy" id="299642"/>
    <lineage>
        <taxon>Eukaryota</taxon>
        <taxon>Metazoa</taxon>
        <taxon>Ecdysozoa</taxon>
        <taxon>Arthropoda</taxon>
        <taxon>Chelicerata</taxon>
        <taxon>Arachnida</taxon>
        <taxon>Araneae</taxon>
        <taxon>Araneomorphae</taxon>
        <taxon>Entelegynae</taxon>
        <taxon>Araneoidea</taxon>
        <taxon>Nephilidae</taxon>
        <taxon>Nephila</taxon>
    </lineage>
</organism>
<protein>
    <submittedName>
        <fullName evidence="2">Uncharacterized protein</fullName>
    </submittedName>
</protein>
<gene>
    <name evidence="2" type="ORF">NPIL_618871</name>
</gene>
<accession>A0A8X6TZW2</accession>
<keyword evidence="3" id="KW-1185">Reference proteome</keyword>
<evidence type="ECO:0000313" key="3">
    <source>
        <dbReference type="Proteomes" id="UP000887013"/>
    </source>
</evidence>
<proteinExistence type="predicted"/>
<reference evidence="2" key="1">
    <citation type="submission" date="2020-08" db="EMBL/GenBank/DDBJ databases">
        <title>Multicomponent nature underlies the extraordinary mechanical properties of spider dragline silk.</title>
        <authorList>
            <person name="Kono N."/>
            <person name="Nakamura H."/>
            <person name="Mori M."/>
            <person name="Yoshida Y."/>
            <person name="Ohtoshi R."/>
            <person name="Malay A.D."/>
            <person name="Moran D.A.P."/>
            <person name="Tomita M."/>
            <person name="Numata K."/>
            <person name="Arakawa K."/>
        </authorList>
    </citation>
    <scope>NUCLEOTIDE SEQUENCE</scope>
</reference>
<feature type="region of interest" description="Disordered" evidence="1">
    <location>
        <begin position="125"/>
        <end position="145"/>
    </location>
</feature>